<evidence type="ECO:0000256" key="1">
    <source>
        <dbReference type="ARBA" id="ARBA00001966"/>
    </source>
</evidence>
<evidence type="ECO:0000313" key="8">
    <source>
        <dbReference type="Proteomes" id="UP000650524"/>
    </source>
</evidence>
<evidence type="ECO:0000259" key="6">
    <source>
        <dbReference type="SMART" id="SM00729"/>
    </source>
</evidence>
<dbReference type="SMART" id="SM00729">
    <property type="entry name" value="Elp3"/>
    <property type="match status" value="1"/>
</dbReference>
<dbReference type="Pfam" id="PF04055">
    <property type="entry name" value="Radical_SAM"/>
    <property type="match status" value="1"/>
</dbReference>
<feature type="domain" description="Elp3/MiaA/NifB-like radical SAM core" evidence="6">
    <location>
        <begin position="209"/>
        <end position="428"/>
    </location>
</feature>
<organism evidence="7 8">
    <name type="scientific">Candidatus Desulfacyla euxinica</name>
    <dbReference type="NCBI Taxonomy" id="2841693"/>
    <lineage>
        <taxon>Bacteria</taxon>
        <taxon>Deltaproteobacteria</taxon>
        <taxon>Candidatus Desulfacyla</taxon>
    </lineage>
</organism>
<dbReference type="GO" id="GO:0003824">
    <property type="term" value="F:catalytic activity"/>
    <property type="evidence" value="ECO:0007669"/>
    <property type="project" value="InterPro"/>
</dbReference>
<keyword evidence="4" id="KW-0408">Iron</keyword>
<dbReference type="SFLD" id="SFLDS00029">
    <property type="entry name" value="Radical_SAM"/>
    <property type="match status" value="1"/>
</dbReference>
<dbReference type="Proteomes" id="UP000650524">
    <property type="component" value="Unassembled WGS sequence"/>
</dbReference>
<gene>
    <name evidence="7" type="ORF">H8E19_17800</name>
</gene>
<name>A0A8J6N5K5_9DELT</name>
<comment type="caution">
    <text evidence="7">The sequence shown here is derived from an EMBL/GenBank/DDBJ whole genome shotgun (WGS) entry which is preliminary data.</text>
</comment>
<keyword evidence="5" id="KW-0411">Iron-sulfur</keyword>
<reference evidence="7 8" key="1">
    <citation type="submission" date="2020-08" db="EMBL/GenBank/DDBJ databases">
        <title>Bridging the membrane lipid divide: bacteria of the FCB group superphylum have the potential to synthesize archaeal ether lipids.</title>
        <authorList>
            <person name="Villanueva L."/>
            <person name="Von Meijenfeldt F.A.B."/>
            <person name="Westbye A.B."/>
            <person name="Yadav S."/>
            <person name="Hopmans E.C."/>
            <person name="Dutilh B.E."/>
            <person name="Sinninghe Damste J.S."/>
        </authorList>
    </citation>
    <scope>NUCLEOTIDE SEQUENCE [LARGE SCALE GENOMIC DNA]</scope>
    <source>
        <strain evidence="7">NIOZ-UU27</strain>
    </source>
</reference>
<keyword evidence="2" id="KW-0949">S-adenosyl-L-methionine</keyword>
<dbReference type="InterPro" id="IPR007197">
    <property type="entry name" value="rSAM"/>
</dbReference>
<dbReference type="GO" id="GO:0051536">
    <property type="term" value="F:iron-sulfur cluster binding"/>
    <property type="evidence" value="ECO:0007669"/>
    <property type="project" value="UniProtKB-KW"/>
</dbReference>
<dbReference type="InterPro" id="IPR058240">
    <property type="entry name" value="rSAM_sf"/>
</dbReference>
<evidence type="ECO:0000256" key="2">
    <source>
        <dbReference type="ARBA" id="ARBA00022691"/>
    </source>
</evidence>
<evidence type="ECO:0000256" key="4">
    <source>
        <dbReference type="ARBA" id="ARBA00023004"/>
    </source>
</evidence>
<evidence type="ECO:0000256" key="3">
    <source>
        <dbReference type="ARBA" id="ARBA00022723"/>
    </source>
</evidence>
<dbReference type="InterPro" id="IPR006638">
    <property type="entry name" value="Elp3/MiaA/NifB-like_rSAM"/>
</dbReference>
<protein>
    <submittedName>
        <fullName evidence="7">Radical SAM protein</fullName>
    </submittedName>
</protein>
<dbReference type="GO" id="GO:0046872">
    <property type="term" value="F:metal ion binding"/>
    <property type="evidence" value="ECO:0007669"/>
    <property type="project" value="UniProtKB-KW"/>
</dbReference>
<dbReference type="SFLD" id="SFLDG01082">
    <property type="entry name" value="B12-binding_domain_containing"/>
    <property type="match status" value="1"/>
</dbReference>
<dbReference type="InterPro" id="IPR051198">
    <property type="entry name" value="BchE-like"/>
</dbReference>
<dbReference type="AlphaFoldDB" id="A0A8J6N5K5"/>
<dbReference type="SUPFAM" id="SSF102114">
    <property type="entry name" value="Radical SAM enzymes"/>
    <property type="match status" value="1"/>
</dbReference>
<keyword evidence="3" id="KW-0479">Metal-binding</keyword>
<proteinExistence type="predicted"/>
<evidence type="ECO:0000313" key="7">
    <source>
        <dbReference type="EMBL" id="MBC8179260.1"/>
    </source>
</evidence>
<comment type="cofactor">
    <cofactor evidence="1">
        <name>[4Fe-4S] cluster</name>
        <dbReference type="ChEBI" id="CHEBI:49883"/>
    </cofactor>
</comment>
<sequence length="510" mass="59194">MKLTYIYPPLFTPYYPIATRMITGNLQRNEKLDVTFSEIPVRAYKSETYKALYDRIVSKGKDMFSPAAGVYMSQKFISSNLYYVMMTRGYFNADIFEDVHNEYVMVTCINFCDLLIVKDLLDNGNRVVLGGPLLNIKMSPGFIREFLSKMGATSHSLNKNLIIISGDMDLNTDLYQYIQAWKDDVIEDTDYTTIYDCREDFLQDMFDHSSSTIVHVGFNNRCWYGKCKFCTYKGLPVMDFLSGAEEDRIVDYFHTIRRKFGAKELRFIDSYFSIQNESVHYILEQIKQYRIAVFAGILLMKKKDHIEFLNKYVNTILFGLETVSDFALKNIKKGYTWNDIQEAVDQIIRHMDRNIFLEISTILDLPFRDEEDVKTNYQRILEIKGRLEDAGFRVGIHMNILSLFPNLELLTQKPSYFKISDSKEDMEHSTGKNYFIHLVKQAGMDAPLLLPSNELIADRENPAGLDYGFLSSDLPVIRYDVNGKILPSDLNILDEEVIKGILKRKSKRLQ</sequence>
<evidence type="ECO:0000256" key="5">
    <source>
        <dbReference type="ARBA" id="ARBA00023014"/>
    </source>
</evidence>
<dbReference type="EMBL" id="JACNJD010000364">
    <property type="protein sequence ID" value="MBC8179260.1"/>
    <property type="molecule type" value="Genomic_DNA"/>
</dbReference>
<accession>A0A8J6N5K5</accession>
<dbReference type="PANTHER" id="PTHR43409">
    <property type="entry name" value="ANAEROBIC MAGNESIUM-PROTOPORPHYRIN IX MONOMETHYL ESTER CYCLASE-RELATED"/>
    <property type="match status" value="1"/>
</dbReference>